<feature type="transmembrane region" description="Helical" evidence="7">
    <location>
        <begin position="678"/>
        <end position="697"/>
    </location>
</feature>
<keyword evidence="5 7" id="KW-1133">Transmembrane helix</keyword>
<keyword evidence="4 7" id="KW-0812">Transmembrane</keyword>
<feature type="transmembrane region" description="Helical" evidence="7">
    <location>
        <begin position="637"/>
        <end position="658"/>
    </location>
</feature>
<dbReference type="Gene3D" id="1.20.1740.10">
    <property type="entry name" value="Amino acid/polyamine transporter I"/>
    <property type="match status" value="1"/>
</dbReference>
<keyword evidence="9" id="KW-1185">Reference proteome</keyword>
<dbReference type="Pfam" id="PF02133">
    <property type="entry name" value="Transp_cyt_pur"/>
    <property type="match status" value="2"/>
</dbReference>
<evidence type="ECO:0000256" key="7">
    <source>
        <dbReference type="SAM" id="Phobius"/>
    </source>
</evidence>
<dbReference type="GO" id="GO:0016020">
    <property type="term" value="C:membrane"/>
    <property type="evidence" value="ECO:0007669"/>
    <property type="project" value="UniProtKB-SubCell"/>
</dbReference>
<feature type="transmembrane region" description="Helical" evidence="7">
    <location>
        <begin position="447"/>
        <end position="465"/>
    </location>
</feature>
<evidence type="ECO:0000313" key="9">
    <source>
        <dbReference type="Proteomes" id="UP000076744"/>
    </source>
</evidence>
<feature type="transmembrane region" description="Helical" evidence="7">
    <location>
        <begin position="278"/>
        <end position="296"/>
    </location>
</feature>
<dbReference type="OrthoDB" id="4870403at2759"/>
<dbReference type="Proteomes" id="UP000076744">
    <property type="component" value="Unassembled WGS sequence"/>
</dbReference>
<dbReference type="PANTHER" id="PTHR45649">
    <property type="entry name" value="AMINO-ACID PERMEASE BAT1"/>
    <property type="match status" value="1"/>
</dbReference>
<feature type="transmembrane region" description="Helical" evidence="7">
    <location>
        <begin position="139"/>
        <end position="158"/>
    </location>
</feature>
<dbReference type="InterPro" id="IPR001248">
    <property type="entry name" value="Pur-cyt_permease"/>
</dbReference>
<evidence type="ECO:0000313" key="8">
    <source>
        <dbReference type="EMBL" id="OAA53176.1"/>
    </source>
</evidence>
<gene>
    <name evidence="8" type="ORF">ISF_09017</name>
</gene>
<dbReference type="PANTHER" id="PTHR45649:SF28">
    <property type="entry name" value="TRANSPORTER, PUTATIVE (EUROFUNG)-RELATED"/>
    <property type="match status" value="1"/>
</dbReference>
<keyword evidence="3" id="KW-0813">Transport</keyword>
<name>A0A162KBA0_CORFA</name>
<evidence type="ECO:0000256" key="1">
    <source>
        <dbReference type="ARBA" id="ARBA00004141"/>
    </source>
</evidence>
<dbReference type="InterPro" id="IPR002293">
    <property type="entry name" value="AA/rel_permease1"/>
</dbReference>
<feature type="transmembrane region" description="Helical" evidence="7">
    <location>
        <begin position="573"/>
        <end position="593"/>
    </location>
</feature>
<evidence type="ECO:0000256" key="3">
    <source>
        <dbReference type="ARBA" id="ARBA00022448"/>
    </source>
</evidence>
<evidence type="ECO:0000256" key="6">
    <source>
        <dbReference type="ARBA" id="ARBA00023136"/>
    </source>
</evidence>
<feature type="transmembrane region" description="Helical" evidence="7">
    <location>
        <begin position="200"/>
        <end position="221"/>
    </location>
</feature>
<comment type="caution">
    <text evidence="8">The sequence shown here is derived from an EMBL/GenBank/DDBJ whole genome shotgun (WGS) entry which is preliminary data.</text>
</comment>
<feature type="transmembrane region" description="Helical" evidence="7">
    <location>
        <begin position="67"/>
        <end position="88"/>
    </location>
</feature>
<dbReference type="Gene3D" id="1.10.4160.10">
    <property type="entry name" value="Hydantoin permease"/>
    <property type="match status" value="2"/>
</dbReference>
<dbReference type="EMBL" id="AZHB01000039">
    <property type="protein sequence ID" value="OAA53176.1"/>
    <property type="molecule type" value="Genomic_DNA"/>
</dbReference>
<comment type="subcellular location">
    <subcellularLocation>
        <location evidence="1">Membrane</location>
        <topology evidence="1">Multi-pass membrane protein</topology>
    </subcellularLocation>
</comment>
<dbReference type="Pfam" id="PF13520">
    <property type="entry name" value="AA_permease_2"/>
    <property type="match status" value="1"/>
</dbReference>
<reference evidence="8 9" key="1">
    <citation type="journal article" date="2016" name="Genome Biol. Evol.">
        <title>Divergent and convergent evolution of fungal pathogenicity.</title>
        <authorList>
            <person name="Shang Y."/>
            <person name="Xiao G."/>
            <person name="Zheng P."/>
            <person name="Cen K."/>
            <person name="Zhan S."/>
            <person name="Wang C."/>
        </authorList>
    </citation>
    <scope>NUCLEOTIDE SEQUENCE [LARGE SCALE GENOMIC DNA]</scope>
    <source>
        <strain evidence="8 9">ARSEF 2679</strain>
    </source>
</reference>
<feature type="transmembrane region" description="Helical" evidence="7">
    <location>
        <begin position="38"/>
        <end position="61"/>
    </location>
</feature>
<dbReference type="AlphaFoldDB" id="A0A162KBA0"/>
<sequence length="781" mass="82974">MHLFRVPDTSPSAAPPSSRIQLGYPSQLRRNRVSTAPVLGQALAIAAVPYGMGSALTSAAVYGGGQLTLLVGLFVVLLLAGCVAASLAELASRFPTSSGVYYWSFQLLRDKDASKPASPAATVTSYIAGWFWLVGNWTITLSVNFGCASLLAATVCLYRPDWAAAPAWQLLLAFYALCLLTFIVCAAGDALLPYVDSVAAVWNLVTILIILIVILAIAGTRSGGIHPALGHYDPSPSGWDRGFAFFIGLLPPAYTFCAIGMVTSMAEECTDPEVQVPRAMALCVPVGGAAALFFVLPLCLTLPPPEDVLAGAAFGQALPYVLARALGGAAGGVAVMVPILIVTVLCSVSVTTTASRCTWAFARDGGLPLSWLWARTTTGSRQPRPLPALALVTIVQMLLGLVNLGSSSAFTAFVSVGVIGLAAGYLVPIAVSLATGRRAVSEARWRLRPVIGITVNVVSVLWILFEMVLFSMPQALPATPSSMNYASVVFVGFAVMSAAWYFVGGRQKFKGPPEEIRDVGNSIYFIVLSRCVLTIVWLGVQTTTGGQCTELLLTAIWPSFADIPNHIPKDDGITTAGMVTFLLYFFLQLPLYLNRDLGNYATLGLNIADVSRYANKPSAQNVQAICHPMHLQPYKAIVGLLGIFTAAAAQSAYGRVIWNPIEIIGLWMESGSHAGRAAAAPGAIGLVIVTLGINIFANSISAANDLMTLAPNWTFVPWKILASTQTFIAFLGGETIFQGPMTSILMTDYFLVKHRNVSVPNMYDFHGITATLLRRLQTGVP</sequence>
<evidence type="ECO:0000256" key="4">
    <source>
        <dbReference type="ARBA" id="ARBA00022692"/>
    </source>
</evidence>
<feature type="transmembrane region" description="Helical" evidence="7">
    <location>
        <begin position="410"/>
        <end position="435"/>
    </location>
</feature>
<feature type="transmembrane region" description="Helical" evidence="7">
    <location>
        <begin position="523"/>
        <end position="540"/>
    </location>
</feature>
<accession>A0A162KBA0</accession>
<feature type="transmembrane region" description="Helical" evidence="7">
    <location>
        <begin position="333"/>
        <end position="354"/>
    </location>
</feature>
<feature type="transmembrane region" description="Helical" evidence="7">
    <location>
        <begin position="242"/>
        <end position="266"/>
    </location>
</feature>
<protein>
    <submittedName>
        <fullName evidence="8">Amino acid/polyamine transporter I</fullName>
    </submittedName>
</protein>
<dbReference type="RefSeq" id="XP_018700248.1">
    <property type="nucleotide sequence ID" value="XM_018852620.1"/>
</dbReference>
<keyword evidence="6 7" id="KW-0472">Membrane</keyword>
<evidence type="ECO:0000256" key="2">
    <source>
        <dbReference type="ARBA" id="ARBA00008974"/>
    </source>
</evidence>
<organism evidence="8 9">
    <name type="scientific">Cordyceps fumosorosea (strain ARSEF 2679)</name>
    <name type="common">Isaria fumosorosea</name>
    <dbReference type="NCBI Taxonomy" id="1081104"/>
    <lineage>
        <taxon>Eukaryota</taxon>
        <taxon>Fungi</taxon>
        <taxon>Dikarya</taxon>
        <taxon>Ascomycota</taxon>
        <taxon>Pezizomycotina</taxon>
        <taxon>Sordariomycetes</taxon>
        <taxon>Hypocreomycetidae</taxon>
        <taxon>Hypocreales</taxon>
        <taxon>Cordycipitaceae</taxon>
        <taxon>Cordyceps</taxon>
    </lineage>
</organism>
<proteinExistence type="inferred from homology"/>
<evidence type="ECO:0000256" key="5">
    <source>
        <dbReference type="ARBA" id="ARBA00022989"/>
    </source>
</evidence>
<dbReference type="STRING" id="1081104.A0A162KBA0"/>
<comment type="similarity">
    <text evidence="2">Belongs to the purine-cytosine permease (2.A.39) family.</text>
</comment>
<feature type="transmembrane region" description="Helical" evidence="7">
    <location>
        <begin position="170"/>
        <end position="194"/>
    </location>
</feature>
<feature type="transmembrane region" description="Helical" evidence="7">
    <location>
        <begin position="385"/>
        <end position="404"/>
    </location>
</feature>
<dbReference type="GeneID" id="30025309"/>
<dbReference type="GO" id="GO:0022857">
    <property type="term" value="F:transmembrane transporter activity"/>
    <property type="evidence" value="ECO:0007669"/>
    <property type="project" value="InterPro"/>
</dbReference>
<feature type="transmembrane region" description="Helical" evidence="7">
    <location>
        <begin position="485"/>
        <end position="503"/>
    </location>
</feature>